<dbReference type="AlphaFoldDB" id="A0A1M6LFJ3"/>
<dbReference type="RefSeq" id="WP_073475579.1">
    <property type="nucleotide sequence ID" value="NZ_FQZU01000010.1"/>
</dbReference>
<protein>
    <submittedName>
        <fullName evidence="1">Uncharacterized protein</fullName>
    </submittedName>
</protein>
<dbReference type="OrthoDB" id="9813719at2"/>
<dbReference type="Proteomes" id="UP000183994">
    <property type="component" value="Unassembled WGS sequence"/>
</dbReference>
<dbReference type="STRING" id="1121393.SAMN02745216_02121"/>
<reference evidence="2" key="1">
    <citation type="submission" date="2016-11" db="EMBL/GenBank/DDBJ databases">
        <authorList>
            <person name="Varghese N."/>
            <person name="Submissions S."/>
        </authorList>
    </citation>
    <scope>NUCLEOTIDE SEQUENCE [LARGE SCALE GENOMIC DNA]</scope>
    <source>
        <strain evidence="2">DSM 16219</strain>
    </source>
</reference>
<name>A0A1M6LFJ3_9BACT</name>
<keyword evidence="2" id="KW-1185">Reference proteome</keyword>
<accession>A0A1M6LFJ3</accession>
<sequence>MERPVAASGWLVEKTGIAPATFNKAFSRLEELGIVKELTKKKRNRLSRHTDYIEILSRGTENPDR</sequence>
<gene>
    <name evidence="1" type="ORF">SAMN02745216_02121</name>
</gene>
<proteinExistence type="predicted"/>
<evidence type="ECO:0000313" key="1">
    <source>
        <dbReference type="EMBL" id="SHJ69918.1"/>
    </source>
</evidence>
<evidence type="ECO:0000313" key="2">
    <source>
        <dbReference type="Proteomes" id="UP000183994"/>
    </source>
</evidence>
<dbReference type="EMBL" id="FQZU01000010">
    <property type="protein sequence ID" value="SHJ69918.1"/>
    <property type="molecule type" value="Genomic_DNA"/>
</dbReference>
<organism evidence="1 2">
    <name type="scientific">Desulfatibacillum alkenivorans DSM 16219</name>
    <dbReference type="NCBI Taxonomy" id="1121393"/>
    <lineage>
        <taxon>Bacteria</taxon>
        <taxon>Pseudomonadati</taxon>
        <taxon>Thermodesulfobacteriota</taxon>
        <taxon>Desulfobacteria</taxon>
        <taxon>Desulfobacterales</taxon>
        <taxon>Desulfatibacillaceae</taxon>
        <taxon>Desulfatibacillum</taxon>
    </lineage>
</organism>